<organism evidence="11 12">
    <name type="scientific">Dawidia soli</name>
    <dbReference type="NCBI Taxonomy" id="2782352"/>
    <lineage>
        <taxon>Bacteria</taxon>
        <taxon>Pseudomonadati</taxon>
        <taxon>Bacteroidota</taxon>
        <taxon>Cytophagia</taxon>
        <taxon>Cytophagales</taxon>
        <taxon>Chryseotaleaceae</taxon>
        <taxon>Dawidia</taxon>
    </lineage>
</organism>
<dbReference type="InterPro" id="IPR046342">
    <property type="entry name" value="CBS_dom_sf"/>
</dbReference>
<evidence type="ECO:0000256" key="1">
    <source>
        <dbReference type="ARBA" id="ARBA00004651"/>
    </source>
</evidence>
<protein>
    <submittedName>
        <fullName evidence="11">Hemolysin family protein</fullName>
    </submittedName>
</protein>
<dbReference type="CDD" id="cd04590">
    <property type="entry name" value="CBS_pair_CorC_HlyC_assoc"/>
    <property type="match status" value="1"/>
</dbReference>
<keyword evidence="3 9" id="KW-0812">Transmembrane</keyword>
<evidence type="ECO:0000256" key="5">
    <source>
        <dbReference type="ARBA" id="ARBA00022989"/>
    </source>
</evidence>
<dbReference type="Gene3D" id="3.30.465.10">
    <property type="match status" value="1"/>
</dbReference>
<dbReference type="Pfam" id="PF03471">
    <property type="entry name" value="CorC_HlyC"/>
    <property type="match status" value="1"/>
</dbReference>
<dbReference type="Pfam" id="PF00571">
    <property type="entry name" value="CBS"/>
    <property type="match status" value="1"/>
</dbReference>
<reference evidence="11 12" key="1">
    <citation type="submission" date="2021-05" db="EMBL/GenBank/DDBJ databases">
        <title>A Polyphasic approach of four new species of the genus Ohtaekwangia: Ohtaekwangia histidinii sp. nov., Ohtaekwangia cretensis sp. nov., Ohtaekwangia indiensis sp. nov., Ohtaekwangia reichenbachii sp. nov. from diverse environment.</title>
        <authorList>
            <person name="Octaviana S."/>
        </authorList>
    </citation>
    <scope>NUCLEOTIDE SEQUENCE [LARGE SCALE GENOMIC DNA]</scope>
    <source>
        <strain evidence="11 12">PWU37</strain>
    </source>
</reference>
<evidence type="ECO:0000256" key="8">
    <source>
        <dbReference type="PROSITE-ProRule" id="PRU00703"/>
    </source>
</evidence>
<dbReference type="Gene3D" id="3.10.580.10">
    <property type="entry name" value="CBS-domain"/>
    <property type="match status" value="1"/>
</dbReference>
<keyword evidence="7 9" id="KW-0472">Membrane</keyword>
<comment type="caution">
    <text evidence="11">The sequence shown here is derived from an EMBL/GenBank/DDBJ whole genome shotgun (WGS) entry which is preliminary data.</text>
</comment>
<evidence type="ECO:0000256" key="4">
    <source>
        <dbReference type="ARBA" id="ARBA00022737"/>
    </source>
</evidence>
<dbReference type="AlphaFoldDB" id="A0AAP2DFG6"/>
<dbReference type="InterPro" id="IPR036318">
    <property type="entry name" value="FAD-bd_PCMH-like_sf"/>
</dbReference>
<dbReference type="InterPro" id="IPR000644">
    <property type="entry name" value="CBS_dom"/>
</dbReference>
<dbReference type="PANTHER" id="PTHR43099">
    <property type="entry name" value="UPF0053 PROTEIN YRKA"/>
    <property type="match status" value="1"/>
</dbReference>
<dbReference type="Pfam" id="PF01595">
    <property type="entry name" value="CNNM"/>
    <property type="match status" value="1"/>
</dbReference>
<dbReference type="InterPro" id="IPR016169">
    <property type="entry name" value="FAD-bd_PCMH_sub2"/>
</dbReference>
<evidence type="ECO:0000256" key="2">
    <source>
        <dbReference type="ARBA" id="ARBA00022475"/>
    </source>
</evidence>
<keyword evidence="4" id="KW-0677">Repeat</keyword>
<dbReference type="InterPro" id="IPR051676">
    <property type="entry name" value="UPF0053_domain"/>
</dbReference>
<keyword evidence="12" id="KW-1185">Reference proteome</keyword>
<dbReference type="PROSITE" id="PS51371">
    <property type="entry name" value="CBS"/>
    <property type="match status" value="1"/>
</dbReference>
<comment type="subcellular location">
    <subcellularLocation>
        <location evidence="1">Cell membrane</location>
        <topology evidence="1">Multi-pass membrane protein</topology>
    </subcellularLocation>
</comment>
<feature type="domain" description="CBS" evidence="10">
    <location>
        <begin position="275"/>
        <end position="331"/>
    </location>
</feature>
<dbReference type="SUPFAM" id="SSF54631">
    <property type="entry name" value="CBS-domain pair"/>
    <property type="match status" value="1"/>
</dbReference>
<evidence type="ECO:0000256" key="3">
    <source>
        <dbReference type="ARBA" id="ARBA00022692"/>
    </source>
</evidence>
<dbReference type="SMART" id="SM01091">
    <property type="entry name" value="CorC_HlyC"/>
    <property type="match status" value="1"/>
</dbReference>
<dbReference type="InterPro" id="IPR002550">
    <property type="entry name" value="CNNM"/>
</dbReference>
<dbReference type="EMBL" id="JAHESC010000056">
    <property type="protein sequence ID" value="MBT1690146.1"/>
    <property type="molecule type" value="Genomic_DNA"/>
</dbReference>
<accession>A0AAP2DFG6</accession>
<evidence type="ECO:0000313" key="12">
    <source>
        <dbReference type="Proteomes" id="UP001319180"/>
    </source>
</evidence>
<name>A0AAP2DFG6_9BACT</name>
<evidence type="ECO:0000256" key="6">
    <source>
        <dbReference type="ARBA" id="ARBA00023122"/>
    </source>
</evidence>
<dbReference type="SUPFAM" id="SSF56176">
    <property type="entry name" value="FAD-binding/transporter-associated domain-like"/>
    <property type="match status" value="1"/>
</dbReference>
<evidence type="ECO:0000256" key="7">
    <source>
        <dbReference type="ARBA" id="ARBA00023136"/>
    </source>
</evidence>
<dbReference type="InterPro" id="IPR005170">
    <property type="entry name" value="Transptr-assoc_dom"/>
</dbReference>
<gene>
    <name evidence="11" type="ORF">KK078_26515</name>
</gene>
<keyword evidence="6 8" id="KW-0129">CBS domain</keyword>
<feature type="transmembrane region" description="Helical" evidence="9">
    <location>
        <begin position="56"/>
        <end position="80"/>
    </location>
</feature>
<keyword evidence="2" id="KW-1003">Cell membrane</keyword>
<dbReference type="GO" id="GO:0050660">
    <property type="term" value="F:flavin adenine dinucleotide binding"/>
    <property type="evidence" value="ECO:0007669"/>
    <property type="project" value="InterPro"/>
</dbReference>
<feature type="transmembrane region" description="Helical" evidence="9">
    <location>
        <begin position="128"/>
        <end position="153"/>
    </location>
</feature>
<feature type="transmembrane region" description="Helical" evidence="9">
    <location>
        <begin position="92"/>
        <end position="113"/>
    </location>
</feature>
<dbReference type="Proteomes" id="UP001319180">
    <property type="component" value="Unassembled WGS sequence"/>
</dbReference>
<keyword evidence="5 9" id="KW-1133">Transmembrane helix</keyword>
<dbReference type="GO" id="GO:0005886">
    <property type="term" value="C:plasma membrane"/>
    <property type="evidence" value="ECO:0007669"/>
    <property type="project" value="UniProtKB-SubCell"/>
</dbReference>
<dbReference type="RefSeq" id="WP_254093364.1">
    <property type="nucleotide sequence ID" value="NZ_JAHESC010000056.1"/>
</dbReference>
<evidence type="ECO:0000259" key="10">
    <source>
        <dbReference type="PROSITE" id="PS51371"/>
    </source>
</evidence>
<dbReference type="InterPro" id="IPR044751">
    <property type="entry name" value="Ion_transp-like_CBS"/>
</dbReference>
<evidence type="ECO:0000313" key="11">
    <source>
        <dbReference type="EMBL" id="MBT1690146.1"/>
    </source>
</evidence>
<proteinExistence type="predicted"/>
<evidence type="ECO:0000256" key="9">
    <source>
        <dbReference type="SAM" id="Phobius"/>
    </source>
</evidence>
<sequence>MDLAQLLCIVLTILFGSFFAGTERAFLSANTLEVELEGRLGSPSARIMTFFLRHPLWLLATTRLGYILSVLTFGVLMGRFLLPIPETFEPTFYPVAMAVAAIVITALLVMLAWETLPVILSSVSPNRLLLIVAMPFVLAFVALLPIVSVAIALSRLWVVHVQKTEFPGDGRLFGSYDVSRYLKALAAGRRDAESNSQTRVLQDAMTFRHLKVRDCMIPRTEIIAMEINSPVAELQQAFVESGHSRVIIYRGTIDDVVGYCPSNKLFTHVEHIRDIVLPVLTVPETTLANDLMIRFVREHKSLACVIDEFGGTSGIVSMEDIMDEVFGGREEGHPADDEQRVDDHTFLFNGRLEIRYLNETYKLQFPTGNYDTLGGLILAHAAEFPRPGDVITAGEFTFTVQSVRENRVGMVKVVKAIAGTAPESSGKAV</sequence>
<dbReference type="PANTHER" id="PTHR43099:SF4">
    <property type="entry name" value="INTEGRAL MEMBRANE PROTEIN"/>
    <property type="match status" value="1"/>
</dbReference>